<keyword evidence="2" id="KW-0964">Secreted</keyword>
<name>A0ABP0TPR2_9BRYO</name>
<dbReference type="PANTHER" id="PTHR31279">
    <property type="entry name" value="PROTEIN EXORDIUM-LIKE 5"/>
    <property type="match status" value="1"/>
</dbReference>
<comment type="subcellular location">
    <subcellularLocation>
        <location evidence="1">Secreted</location>
    </subcellularLocation>
</comment>
<evidence type="ECO:0000256" key="1">
    <source>
        <dbReference type="ARBA" id="ARBA00004613"/>
    </source>
</evidence>
<evidence type="ECO:0000256" key="3">
    <source>
        <dbReference type="ARBA" id="ARBA00022729"/>
    </source>
</evidence>
<sequence>MRRTRIELGSLDLGAMDRKFILTMLTMIVSLVVSMAVMMDARPTPLLSIVDSEGASAAQSTGRKLLKLVRNQLVLPYHNGPLLTRRSSSLNIYIIWYGDFSPAQKSAIVDFLDSFKQTPEEVLHPSVSSWWKMMAGYNDASAQDDAVVPFSSPLLAGQRSVAYTLGKRLKTPDIEALVAESLATSSSTSAFPADSNAMYFVLTAHDVFVQNFCMSSCASHDFFTSPPATPLPVHNSPMMLLPYAWVGNSADQCPGLCAWPFALPQFGPLGAKPLIPPNGDIGIDGMVINMANMLAGAATNPFNNGYYQGDASAPLEAATACAGIYGPGAYPGFPGELLVQPISRSSYNAQGVNGRQFLLPALWNPATLTCTPPS</sequence>
<keyword evidence="7" id="KW-1185">Reference proteome</keyword>
<keyword evidence="5" id="KW-1133">Transmembrane helix</keyword>
<evidence type="ECO:0000313" key="6">
    <source>
        <dbReference type="EMBL" id="CAK9201976.1"/>
    </source>
</evidence>
<dbReference type="InterPro" id="IPR006766">
    <property type="entry name" value="EXORDIUM-like"/>
</dbReference>
<gene>
    <name evidence="6" type="ORF">CSSPTR1EN2_LOCUS6176</name>
</gene>
<evidence type="ECO:0000256" key="5">
    <source>
        <dbReference type="SAM" id="Phobius"/>
    </source>
</evidence>
<keyword evidence="5" id="KW-0812">Transmembrane</keyword>
<keyword evidence="3" id="KW-0732">Signal</keyword>
<organism evidence="6 7">
    <name type="scientific">Sphagnum troendelagicum</name>
    <dbReference type="NCBI Taxonomy" id="128251"/>
    <lineage>
        <taxon>Eukaryota</taxon>
        <taxon>Viridiplantae</taxon>
        <taxon>Streptophyta</taxon>
        <taxon>Embryophyta</taxon>
        <taxon>Bryophyta</taxon>
        <taxon>Sphagnophytina</taxon>
        <taxon>Sphagnopsida</taxon>
        <taxon>Sphagnales</taxon>
        <taxon>Sphagnaceae</taxon>
        <taxon>Sphagnum</taxon>
    </lineage>
</organism>
<comment type="similarity">
    <text evidence="4">Belongs to the EXORDIUM family.</text>
</comment>
<keyword evidence="5" id="KW-0472">Membrane</keyword>
<protein>
    <submittedName>
        <fullName evidence="6">Uncharacterized protein</fullName>
    </submittedName>
</protein>
<dbReference type="Proteomes" id="UP001497512">
    <property type="component" value="Chromosome 13"/>
</dbReference>
<feature type="transmembrane region" description="Helical" evidence="5">
    <location>
        <begin position="20"/>
        <end position="39"/>
    </location>
</feature>
<evidence type="ECO:0000313" key="7">
    <source>
        <dbReference type="Proteomes" id="UP001497512"/>
    </source>
</evidence>
<dbReference type="Pfam" id="PF04674">
    <property type="entry name" value="Phi_1"/>
    <property type="match status" value="1"/>
</dbReference>
<accession>A0ABP0TPR2</accession>
<proteinExistence type="inferred from homology"/>
<evidence type="ECO:0000256" key="2">
    <source>
        <dbReference type="ARBA" id="ARBA00022525"/>
    </source>
</evidence>
<reference evidence="6" key="1">
    <citation type="submission" date="2024-02" db="EMBL/GenBank/DDBJ databases">
        <authorList>
            <consortium name="ELIXIR-Norway"/>
            <consortium name="Elixir Norway"/>
        </authorList>
    </citation>
    <scope>NUCLEOTIDE SEQUENCE</scope>
</reference>
<dbReference type="EMBL" id="OZ019905">
    <property type="protein sequence ID" value="CAK9201976.1"/>
    <property type="molecule type" value="Genomic_DNA"/>
</dbReference>
<evidence type="ECO:0000256" key="4">
    <source>
        <dbReference type="ARBA" id="ARBA00023591"/>
    </source>
</evidence>
<dbReference type="PANTHER" id="PTHR31279:SF58">
    <property type="entry name" value="PROTEIN EXORDIUM-LIKE 2"/>
    <property type="match status" value="1"/>
</dbReference>